<evidence type="ECO:0000313" key="2">
    <source>
        <dbReference type="Proteomes" id="UP000238327"/>
    </source>
</evidence>
<organism evidence="1 2">
    <name type="scientific">Ectopseudomonas mendocina</name>
    <name type="common">Pseudomonas mendocina</name>
    <dbReference type="NCBI Taxonomy" id="300"/>
    <lineage>
        <taxon>Bacteria</taxon>
        <taxon>Pseudomonadati</taxon>
        <taxon>Pseudomonadota</taxon>
        <taxon>Gammaproteobacteria</taxon>
        <taxon>Pseudomonadales</taxon>
        <taxon>Pseudomonadaceae</taxon>
        <taxon>Ectopseudomonas</taxon>
    </lineage>
</organism>
<dbReference type="EMBL" id="CP027657">
    <property type="protein sequence ID" value="AVO53656.1"/>
    <property type="molecule type" value="Genomic_DNA"/>
</dbReference>
<sequence length="219" mass="24574">MNMQQPLPMGYRQDAQGRLIPESMIKPIDQERDALVRRLVDQAGTLNNALASFKATVFGDVRAFIEMSFEEYGARVGGKKGNVTLLSFDGRYKLQISVQDSISFDERLQAARALIDECLAEWTEGARPEVVTLVNDAFRTDTKGEIRTARVLALRRLEINDERWQRAMKAIGEACQVIGSKEYLRIYERIADSEQYRPISLDIAAVIMPGMAGQQALSA</sequence>
<evidence type="ECO:0000313" key="1">
    <source>
        <dbReference type="EMBL" id="AVO53656.1"/>
    </source>
</evidence>
<dbReference type="OrthoDB" id="7554786at2"/>
<reference evidence="1 2" key="1">
    <citation type="submission" date="2018-03" db="EMBL/GenBank/DDBJ databases">
        <title>Complete genome sequence and methylome analysis of Pseudomonas mendocina NEB 698.</title>
        <authorList>
            <person name="Morgan R.D."/>
        </authorList>
    </citation>
    <scope>NUCLEOTIDE SEQUENCE [LARGE SCALE GENOMIC DNA]</scope>
    <source>
        <strain evidence="1 2">NEB698</strain>
    </source>
</reference>
<dbReference type="Proteomes" id="UP000238327">
    <property type="component" value="Chromosome"/>
</dbReference>
<name>A0A2R3QPE9_ECTME</name>
<gene>
    <name evidence="1" type="ORF">C7A17_13050</name>
</gene>
<protein>
    <submittedName>
        <fullName evidence="1">Sulfate transporter</fullName>
    </submittedName>
</protein>
<dbReference type="Pfam" id="PF11363">
    <property type="entry name" value="DUF3164"/>
    <property type="match status" value="1"/>
</dbReference>
<dbReference type="AlphaFoldDB" id="A0A2R3QPE9"/>
<proteinExistence type="predicted"/>
<accession>A0A2R3QPE9</accession>
<dbReference type="InterPro" id="IPR021505">
    <property type="entry name" value="Phage_B3_Orf6"/>
</dbReference>